<organism evidence="9 10">
    <name type="scientific">Endozoicomonas lisbonensis</name>
    <dbReference type="NCBI Taxonomy" id="3120522"/>
    <lineage>
        <taxon>Bacteria</taxon>
        <taxon>Pseudomonadati</taxon>
        <taxon>Pseudomonadota</taxon>
        <taxon>Gammaproteobacteria</taxon>
        <taxon>Oceanospirillales</taxon>
        <taxon>Endozoicomonadaceae</taxon>
        <taxon>Endozoicomonas</taxon>
    </lineage>
</organism>
<dbReference type="EC" id="6.3.1.2" evidence="9"/>
<dbReference type="SUPFAM" id="SSF55931">
    <property type="entry name" value="Glutamine synthetase/guanido kinase"/>
    <property type="match status" value="1"/>
</dbReference>
<sequence>MQKLAAWLKEHNINEIEAVISDFTGIARGKIMPSNKFLAEAGIRLPESVLIQGVTGDYVDDSVYDDLISNTEMDMVLKPDQDAIHKVPWALESTALVIHDCYSKEGAPVEMAPRNLLKKVLALYEGKGWRPVVAPELEFYLTRPSDNPDYPLQPPVGRSGRPESGRQSYSIDAANEYDPLFEDVYDWCEEQGLDIDTLIHEEGAAQMEINFRHGDALSLADQVFIFKRTVREAALKHGINATFMAKPISHQPGSSMHLHQSVLDSKGGNIFTLSNGNDSKMLHHYVGGLQKYLLESMPLFAPNVNSYRRFLSYTSAPVNLAWGIDNRTAGLRIPDSTPENRRIENRIAGADVNPYLAFAGSLLCGYLGMVNDIEPSRMISGSAYEESSIERLPLNLEEALERMENSDVMKQTLGHLFVKAFVEVKRAEYQNFKQVISSWEREYLQLTV</sequence>
<name>A0ABV2SDK6_9GAMM</name>
<proteinExistence type="inferred from homology"/>
<protein>
    <submittedName>
        <fullName evidence="9">Glutamine synthetase</fullName>
        <ecNumber evidence="9">6.3.1.2</ecNumber>
    </submittedName>
</protein>
<dbReference type="PANTHER" id="PTHR43785">
    <property type="entry name" value="GAMMA-GLUTAMYLPUTRESCINE SYNTHETASE"/>
    <property type="match status" value="1"/>
</dbReference>
<dbReference type="Gene3D" id="3.30.590.10">
    <property type="entry name" value="Glutamine synthetase/guanido kinase, catalytic domain"/>
    <property type="match status" value="1"/>
</dbReference>
<gene>
    <name evidence="9" type="ORF">V5J35_001033</name>
</gene>
<dbReference type="GO" id="GO:0004356">
    <property type="term" value="F:glutamine synthetase activity"/>
    <property type="evidence" value="ECO:0007669"/>
    <property type="project" value="UniProtKB-EC"/>
</dbReference>
<dbReference type="Gene3D" id="3.10.20.70">
    <property type="entry name" value="Glutamine synthetase, N-terminal domain"/>
    <property type="match status" value="1"/>
</dbReference>
<evidence type="ECO:0000256" key="3">
    <source>
        <dbReference type="ARBA" id="ARBA00022840"/>
    </source>
</evidence>
<evidence type="ECO:0000259" key="8">
    <source>
        <dbReference type="PROSITE" id="PS51987"/>
    </source>
</evidence>
<dbReference type="InterPro" id="IPR036651">
    <property type="entry name" value="Gln_synt_N_sf"/>
</dbReference>
<dbReference type="PANTHER" id="PTHR43785:SF3">
    <property type="entry name" value="GS CATALYTIC DOMAIN-CONTAINING PROTEIN"/>
    <property type="match status" value="1"/>
</dbReference>
<dbReference type="PROSITE" id="PS51986">
    <property type="entry name" value="GS_BETA_GRASP"/>
    <property type="match status" value="1"/>
</dbReference>
<dbReference type="SUPFAM" id="SSF54368">
    <property type="entry name" value="Glutamine synthetase, N-terminal domain"/>
    <property type="match status" value="1"/>
</dbReference>
<evidence type="ECO:0000259" key="7">
    <source>
        <dbReference type="PROSITE" id="PS51986"/>
    </source>
</evidence>
<evidence type="ECO:0000256" key="5">
    <source>
        <dbReference type="RuleBase" id="RU000384"/>
    </source>
</evidence>
<dbReference type="Proteomes" id="UP001549366">
    <property type="component" value="Unassembled WGS sequence"/>
</dbReference>
<keyword evidence="1 9" id="KW-0436">Ligase</keyword>
<keyword evidence="10" id="KW-1185">Reference proteome</keyword>
<evidence type="ECO:0000256" key="1">
    <source>
        <dbReference type="ARBA" id="ARBA00022598"/>
    </source>
</evidence>
<reference evidence="9 10" key="1">
    <citation type="submission" date="2024-06" db="EMBL/GenBank/DDBJ databases">
        <title>Genomic Encyclopedia of Type Strains, Phase V (KMG-V): Genome sequencing to study the core and pangenomes of soil and plant-associated prokaryotes.</title>
        <authorList>
            <person name="Whitman W."/>
        </authorList>
    </citation>
    <scope>NUCLEOTIDE SEQUENCE [LARGE SCALE GENOMIC DNA]</scope>
    <source>
        <strain evidence="9 10">NE40</strain>
    </source>
</reference>
<keyword evidence="2" id="KW-0547">Nucleotide-binding</keyword>
<evidence type="ECO:0000256" key="2">
    <source>
        <dbReference type="ARBA" id="ARBA00022741"/>
    </source>
</evidence>
<dbReference type="RefSeq" id="WP_354010222.1">
    <property type="nucleotide sequence ID" value="NZ_JBEWTA010000001.1"/>
</dbReference>
<keyword evidence="3" id="KW-0067">ATP-binding</keyword>
<evidence type="ECO:0000256" key="6">
    <source>
        <dbReference type="SAM" id="MobiDB-lite"/>
    </source>
</evidence>
<evidence type="ECO:0000313" key="9">
    <source>
        <dbReference type="EMBL" id="MET4755841.1"/>
    </source>
</evidence>
<dbReference type="EMBL" id="JBEWTB010000002">
    <property type="protein sequence ID" value="MET4755841.1"/>
    <property type="molecule type" value="Genomic_DNA"/>
</dbReference>
<dbReference type="Pfam" id="PF00120">
    <property type="entry name" value="Gln-synt_C"/>
    <property type="match status" value="1"/>
</dbReference>
<dbReference type="InterPro" id="IPR008146">
    <property type="entry name" value="Gln_synth_cat_dom"/>
</dbReference>
<dbReference type="InterPro" id="IPR014746">
    <property type="entry name" value="Gln_synth/guanido_kin_cat_dom"/>
</dbReference>
<feature type="domain" description="GS beta-grasp" evidence="7">
    <location>
        <begin position="14"/>
        <end position="106"/>
    </location>
</feature>
<comment type="caution">
    <text evidence="9">The sequence shown here is derived from an EMBL/GenBank/DDBJ whole genome shotgun (WGS) entry which is preliminary data.</text>
</comment>
<feature type="domain" description="GS catalytic" evidence="8">
    <location>
        <begin position="113"/>
        <end position="448"/>
    </location>
</feature>
<accession>A0ABV2SDK6</accession>
<comment type="similarity">
    <text evidence="4 5">Belongs to the glutamine synthetase family.</text>
</comment>
<dbReference type="SMART" id="SM01230">
    <property type="entry name" value="Gln-synt_C"/>
    <property type="match status" value="1"/>
</dbReference>
<feature type="region of interest" description="Disordered" evidence="6">
    <location>
        <begin position="144"/>
        <end position="168"/>
    </location>
</feature>
<dbReference type="PROSITE" id="PS51987">
    <property type="entry name" value="GS_CATALYTIC"/>
    <property type="match status" value="1"/>
</dbReference>
<evidence type="ECO:0000313" key="10">
    <source>
        <dbReference type="Proteomes" id="UP001549366"/>
    </source>
</evidence>
<evidence type="ECO:0000256" key="4">
    <source>
        <dbReference type="PROSITE-ProRule" id="PRU01330"/>
    </source>
</evidence>
<dbReference type="InterPro" id="IPR008147">
    <property type="entry name" value="Gln_synt_N"/>
</dbReference>